<evidence type="ECO:0000313" key="2">
    <source>
        <dbReference type="Proteomes" id="UP000026960"/>
    </source>
</evidence>
<evidence type="ECO:0000313" key="1">
    <source>
        <dbReference type="EnsemblPlants" id="OBART02G14850.1"/>
    </source>
</evidence>
<sequence>MASAARADKPARGWLAVTVEVDESSAGLGNFLTHELIGVRHLLLPRGGGGLYVSSTVIGKAPSGQGSYDTAAGLNLIFLYPKAWWSTNEGKFQVST</sequence>
<accession>A0A0D3F4I9</accession>
<dbReference type="EnsemblPlants" id="OBART02G14850.1">
    <property type="protein sequence ID" value="OBART02G14850.1"/>
    <property type="gene ID" value="OBART02G14850"/>
</dbReference>
<organism evidence="1">
    <name type="scientific">Oryza barthii</name>
    <dbReference type="NCBI Taxonomy" id="65489"/>
    <lineage>
        <taxon>Eukaryota</taxon>
        <taxon>Viridiplantae</taxon>
        <taxon>Streptophyta</taxon>
        <taxon>Embryophyta</taxon>
        <taxon>Tracheophyta</taxon>
        <taxon>Spermatophyta</taxon>
        <taxon>Magnoliopsida</taxon>
        <taxon>Liliopsida</taxon>
        <taxon>Poales</taxon>
        <taxon>Poaceae</taxon>
        <taxon>BOP clade</taxon>
        <taxon>Oryzoideae</taxon>
        <taxon>Oryzeae</taxon>
        <taxon>Oryzinae</taxon>
        <taxon>Oryza</taxon>
    </lineage>
</organism>
<keyword evidence="2" id="KW-1185">Reference proteome</keyword>
<reference evidence="1" key="1">
    <citation type="journal article" date="2009" name="Rice">
        <title>De Novo Next Generation Sequencing of Plant Genomes.</title>
        <authorList>
            <person name="Rounsley S."/>
            <person name="Marri P.R."/>
            <person name="Yu Y."/>
            <person name="He R."/>
            <person name="Sisneros N."/>
            <person name="Goicoechea J.L."/>
            <person name="Lee S.J."/>
            <person name="Angelova A."/>
            <person name="Kudrna D."/>
            <person name="Luo M."/>
            <person name="Affourtit J."/>
            <person name="Desany B."/>
            <person name="Knight J."/>
            <person name="Niazi F."/>
            <person name="Egholm M."/>
            <person name="Wing R.A."/>
        </authorList>
    </citation>
    <scope>NUCLEOTIDE SEQUENCE [LARGE SCALE GENOMIC DNA]</scope>
    <source>
        <strain evidence="1">cv. IRGC 105608</strain>
    </source>
</reference>
<dbReference type="Proteomes" id="UP000026960">
    <property type="component" value="Chromosome 2"/>
</dbReference>
<reference evidence="1" key="2">
    <citation type="submission" date="2015-03" db="UniProtKB">
        <authorList>
            <consortium name="EnsemblPlants"/>
        </authorList>
    </citation>
    <scope>IDENTIFICATION</scope>
</reference>
<dbReference type="PaxDb" id="65489-OBART02G14850.1"/>
<dbReference type="HOGENOM" id="CLU_2363032_0_0_1"/>
<dbReference type="AlphaFoldDB" id="A0A0D3F4I9"/>
<name>A0A0D3F4I9_9ORYZ</name>
<proteinExistence type="predicted"/>
<protein>
    <submittedName>
        <fullName evidence="1">Uncharacterized protein</fullName>
    </submittedName>
</protein>
<dbReference type="Gramene" id="OBART02G14850.1">
    <property type="protein sequence ID" value="OBART02G14850.1"/>
    <property type="gene ID" value="OBART02G14850"/>
</dbReference>